<dbReference type="SUPFAM" id="SSF47676">
    <property type="entry name" value="Conserved domain common to transcription factors TFIIS, elongin A, CRSP70"/>
    <property type="match status" value="1"/>
</dbReference>
<feature type="region of interest" description="Disordered" evidence="2">
    <location>
        <begin position="766"/>
        <end position="817"/>
    </location>
</feature>
<dbReference type="GO" id="GO:0005634">
    <property type="term" value="C:nucleus"/>
    <property type="evidence" value="ECO:0007669"/>
    <property type="project" value="UniProtKB-SubCell"/>
</dbReference>
<keyword evidence="1" id="KW-0539">Nucleus</keyword>
<dbReference type="Gene3D" id="1.20.930.10">
    <property type="entry name" value="Conserved domain common to transcription factors TFIIS, elongin A, CRSP70"/>
    <property type="match status" value="1"/>
</dbReference>
<organism evidence="4 5">
    <name type="scientific">Vitis vinifera</name>
    <name type="common">Grape</name>
    <dbReference type="NCBI Taxonomy" id="29760"/>
    <lineage>
        <taxon>Eukaryota</taxon>
        <taxon>Viridiplantae</taxon>
        <taxon>Streptophyta</taxon>
        <taxon>Embryophyta</taxon>
        <taxon>Tracheophyta</taxon>
        <taxon>Spermatophyta</taxon>
        <taxon>Magnoliopsida</taxon>
        <taxon>eudicotyledons</taxon>
        <taxon>Gunneridae</taxon>
        <taxon>Pentapetalae</taxon>
        <taxon>rosids</taxon>
        <taxon>Vitales</taxon>
        <taxon>Vitaceae</taxon>
        <taxon>Viteae</taxon>
        <taxon>Vitis</taxon>
    </lineage>
</organism>
<dbReference type="InterPro" id="IPR017923">
    <property type="entry name" value="TFIIS_N"/>
</dbReference>
<feature type="compositionally biased region" description="Polar residues" evidence="2">
    <location>
        <begin position="333"/>
        <end position="350"/>
    </location>
</feature>
<accession>A0A438E4C2</accession>
<comment type="caution">
    <text evidence="4">The sequence shown here is derived from an EMBL/GenBank/DDBJ whole genome shotgun (WGS) entry which is preliminary data.</text>
</comment>
<evidence type="ECO:0000256" key="2">
    <source>
        <dbReference type="SAM" id="MobiDB-lite"/>
    </source>
</evidence>
<dbReference type="EMBL" id="QGNW01001404">
    <property type="protein sequence ID" value="RVW42490.1"/>
    <property type="molecule type" value="Genomic_DNA"/>
</dbReference>
<evidence type="ECO:0000256" key="1">
    <source>
        <dbReference type="PROSITE-ProRule" id="PRU00649"/>
    </source>
</evidence>
<feature type="compositionally biased region" description="Polar residues" evidence="2">
    <location>
        <begin position="688"/>
        <end position="700"/>
    </location>
</feature>
<dbReference type="Pfam" id="PF08711">
    <property type="entry name" value="Med26"/>
    <property type="match status" value="1"/>
</dbReference>
<dbReference type="InterPro" id="IPR035441">
    <property type="entry name" value="TFIIS/LEDGF_dom_sf"/>
</dbReference>
<comment type="subcellular location">
    <subcellularLocation>
        <location evidence="1">Nucleus</location>
    </subcellularLocation>
</comment>
<sequence length="1020" mass="109228">MTLEDFFTLTEMKDGLTAPARVEELVTVMQKEKDCVVKNVGDATRQWSTVASTIAATENQDCLDLFIQLDGLWFINRWLKDAQKFGNDPSDSFVEESITALLRALEKLHIDNEKLISSGIWITVKNLLGHDSSRIQDRARALFDSWKQSKDCDAVHQDVEKVGAFCDDGIIVSAKPTGESGLPECSAMDISLSKESANVETHVADTARGEILQSSSDGVGPDRSETVQIQTSNNQVDTDITLDHPDMEVESADPPPHSVMLNPVQENNLSMKEESPSCPSEGTTTIKTSCSSIPAEGNFEGNSGVPKVNEFTDDEKQMHEMNSSPDHLGKEFSPTSTTLEPRVVSSSGATATAGKPVVEPASQNVADAKAGDFSEKSKTLGSEPESGKDDIGVLGHCKSTLVFKTTGEGGENCSNVLQDGNDGTLGKSEDPETSFSRMEDIGGINEDQGHASDGCDDLTNASDFSRLAMEGKGSDLIDKKSDIELEYGMVDPLELARRVAKEVERQVGDFREPFCSSSSEKISEGGIRVPDSPDSINGKQHQPMDGPPTEVPAGQITPVDALLKEEEHLNSQNLDVEPENCIPDVESSLVTETAQGPEVNKEKGACDFDLNHFDLNQEIVPEDMDRPVNPISTPVAVVSASRATAAPGLPVAPLQFEGTRGWKGSAATSAFRPASPRRIPDGGKTLLTGETSNSSKQKQQFDFDLNVVEGGDDDLMFPASSGFPSGESSVEVSPKRSDRLKLDLNRVSNEGDAPLSDWKIEGPTVHYRNGHRSPSPAFSSSSSMQSSMRNIDLNDRPSLQNNSSDLQPNPGGLKQDEPVISLLGTRVGVNRKTVMPQTPSYQPNGKAPETAVDANLGRTGGILGMGPPGSYPHSHVLGYNGLTTGAPMSFSSPMYVPGGSIPYMVDSRGAPVVPQIMGSASTVAPSYSQSPFLMTMSGVPSGINGAGLSRPNFDLNSGFIVDGGNRDTGVSRQLFIPGQSEQLRGNLQPSSSSGLGGKRKEPDGGWESYPFNYKLQPPWK</sequence>
<dbReference type="AlphaFoldDB" id="A0A438E4C2"/>
<feature type="region of interest" description="Disordered" evidence="2">
    <location>
        <begin position="319"/>
        <end position="391"/>
    </location>
</feature>
<feature type="domain" description="TFIIS N-terminal" evidence="3">
    <location>
        <begin position="73"/>
        <end position="153"/>
    </location>
</feature>
<feature type="compositionally biased region" description="Polar residues" evidence="2">
    <location>
        <begin position="797"/>
        <end position="807"/>
    </location>
</feature>
<name>A0A438E4C2_VITVI</name>
<feature type="compositionally biased region" description="Low complexity" evidence="2">
    <location>
        <begin position="773"/>
        <end position="788"/>
    </location>
</feature>
<dbReference type="PANTHER" id="PTHR47292:SF1">
    <property type="entry name" value="TRANSCRIPTION ELONGATION FACTOR (TFIIS) FAMILY PROTEIN"/>
    <property type="match status" value="1"/>
</dbReference>
<feature type="compositionally biased region" description="Basic and acidic residues" evidence="2">
    <location>
        <begin position="369"/>
        <end position="378"/>
    </location>
</feature>
<feature type="region of interest" description="Disordered" evidence="2">
    <location>
        <begin position="666"/>
        <end position="700"/>
    </location>
</feature>
<dbReference type="Proteomes" id="UP000288805">
    <property type="component" value="Unassembled WGS sequence"/>
</dbReference>
<feature type="compositionally biased region" description="Polar residues" evidence="2">
    <location>
        <begin position="979"/>
        <end position="993"/>
    </location>
</feature>
<evidence type="ECO:0000313" key="5">
    <source>
        <dbReference type="Proteomes" id="UP000288805"/>
    </source>
</evidence>
<protein>
    <recommendedName>
        <fullName evidence="3">TFIIS N-terminal domain-containing protein</fullName>
    </recommendedName>
</protein>
<evidence type="ECO:0000259" key="3">
    <source>
        <dbReference type="PROSITE" id="PS51319"/>
    </source>
</evidence>
<reference evidence="4 5" key="1">
    <citation type="journal article" date="2018" name="PLoS Genet.">
        <title>Population sequencing reveals clonal diversity and ancestral inbreeding in the grapevine cultivar Chardonnay.</title>
        <authorList>
            <person name="Roach M.J."/>
            <person name="Johnson D.L."/>
            <person name="Bohlmann J."/>
            <person name="van Vuuren H.J."/>
            <person name="Jones S.J."/>
            <person name="Pretorius I.S."/>
            <person name="Schmidt S.A."/>
            <person name="Borneman A.R."/>
        </authorList>
    </citation>
    <scope>NUCLEOTIDE SEQUENCE [LARGE SCALE GENOMIC DNA]</scope>
    <source>
        <strain evidence="5">cv. Chardonnay</strain>
        <tissue evidence="4">Leaf</tissue>
    </source>
</reference>
<evidence type="ECO:0000313" key="4">
    <source>
        <dbReference type="EMBL" id="RVW42490.1"/>
    </source>
</evidence>
<gene>
    <name evidence="4" type="ORF">CK203_087812</name>
</gene>
<proteinExistence type="predicted"/>
<dbReference type="PANTHER" id="PTHR47292">
    <property type="entry name" value="TRANSCRIPTION ELONGATION FACTOR (TFIIS) FAMILY PROTEIN-RELATED"/>
    <property type="match status" value="1"/>
</dbReference>
<feature type="region of interest" description="Disordered" evidence="2">
    <location>
        <begin position="976"/>
        <end position="1020"/>
    </location>
</feature>
<dbReference type="PROSITE" id="PS51319">
    <property type="entry name" value="TFIIS_N"/>
    <property type="match status" value="1"/>
</dbReference>